<protein>
    <submittedName>
        <fullName evidence="2">Uncharacterized protein</fullName>
    </submittedName>
</protein>
<evidence type="ECO:0000313" key="2">
    <source>
        <dbReference type="EMBL" id="MDC2891163.1"/>
    </source>
</evidence>
<reference evidence="2 3" key="1">
    <citation type="submission" date="2023-01" db="EMBL/GenBank/DDBJ databases">
        <title>Psychrosphaera sp. nov., isolated from marine algae.</title>
        <authorList>
            <person name="Bayburt H."/>
            <person name="Choi B.J."/>
            <person name="Kim J.M."/>
            <person name="Choi D.G."/>
            <person name="Jeon C.O."/>
        </authorList>
    </citation>
    <scope>NUCLEOTIDE SEQUENCE [LARGE SCALE GENOMIC DNA]</scope>
    <source>
        <strain evidence="2 3">G1-22</strain>
    </source>
</reference>
<feature type="transmembrane region" description="Helical" evidence="1">
    <location>
        <begin position="20"/>
        <end position="39"/>
    </location>
</feature>
<keyword evidence="1" id="KW-1133">Transmembrane helix</keyword>
<dbReference type="RefSeq" id="WP_272182193.1">
    <property type="nucleotide sequence ID" value="NZ_JAQOMS010000002.1"/>
</dbReference>
<organism evidence="2 3">
    <name type="scientific">Psychrosphaera algicola</name>
    <dbReference type="NCBI Taxonomy" id="3023714"/>
    <lineage>
        <taxon>Bacteria</taxon>
        <taxon>Pseudomonadati</taxon>
        <taxon>Pseudomonadota</taxon>
        <taxon>Gammaproteobacteria</taxon>
        <taxon>Alteromonadales</taxon>
        <taxon>Pseudoalteromonadaceae</taxon>
        <taxon>Psychrosphaera</taxon>
    </lineage>
</organism>
<evidence type="ECO:0000256" key="1">
    <source>
        <dbReference type="SAM" id="Phobius"/>
    </source>
</evidence>
<comment type="caution">
    <text evidence="2">The sequence shown here is derived from an EMBL/GenBank/DDBJ whole genome shotgun (WGS) entry which is preliminary data.</text>
</comment>
<dbReference type="EMBL" id="JAQOMS010000002">
    <property type="protein sequence ID" value="MDC2891163.1"/>
    <property type="molecule type" value="Genomic_DNA"/>
</dbReference>
<gene>
    <name evidence="2" type="ORF">PN838_23480</name>
</gene>
<feature type="transmembrane region" description="Helical" evidence="1">
    <location>
        <begin position="99"/>
        <end position="119"/>
    </location>
</feature>
<sequence>MKLLEPTSVANVRTEIVDTILAVVALFSVFQIAALMWRATEFYDPVHFIRIALLVLLIATYLFRNRIPHIIKSAVLIFSTLIIGISSLFVFGLTAAGTLLLLSGVLTTGLILSHAMALVF</sequence>
<feature type="transmembrane region" description="Helical" evidence="1">
    <location>
        <begin position="75"/>
        <end position="93"/>
    </location>
</feature>
<proteinExistence type="predicted"/>
<feature type="transmembrane region" description="Helical" evidence="1">
    <location>
        <begin position="45"/>
        <end position="63"/>
    </location>
</feature>
<keyword evidence="3" id="KW-1185">Reference proteome</keyword>
<keyword evidence="1" id="KW-0472">Membrane</keyword>
<name>A0ABT5FIY2_9GAMM</name>
<accession>A0ABT5FIY2</accession>
<evidence type="ECO:0000313" key="3">
    <source>
        <dbReference type="Proteomes" id="UP001528411"/>
    </source>
</evidence>
<keyword evidence="1" id="KW-0812">Transmembrane</keyword>
<dbReference type="Proteomes" id="UP001528411">
    <property type="component" value="Unassembled WGS sequence"/>
</dbReference>